<evidence type="ECO:0000313" key="3">
    <source>
        <dbReference type="EMBL" id="RIJ52549.1"/>
    </source>
</evidence>
<name>A0A399TBC9_9MICO</name>
<feature type="region of interest" description="Disordered" evidence="1">
    <location>
        <begin position="1"/>
        <end position="51"/>
    </location>
</feature>
<dbReference type="CDD" id="cd12797">
    <property type="entry name" value="M23_peptidase"/>
    <property type="match status" value="1"/>
</dbReference>
<dbReference type="Proteomes" id="UP000266484">
    <property type="component" value="Unassembled WGS sequence"/>
</dbReference>
<sequence>MPRIPVPLRIRRPTRASRAGPPVVGRCARAGPTGRSPGPARARLQGEHDSMKRRSTTLAAMTAAVAMAVMGLVSAAPANAAQGAMIVPATGSVTGYYGGYCTAYDEPPAHSGIDIANNGGGPILAAAAGTVTFAGNNGKSYGNFVSIGHDASFTTVYAHLASFSVRSGQTVSKGQQIGVMGNTGASTGTHLHFEVIKEGVQQRGLNAYFGCGKTVTRGTAIGYDFPGLGGTSTAALRIGSLSPDGTLSVKENALNAGWSVVATRVASFDLAGDRIGIVDFDGKASVKQGATNAGWQVMVDRGAKEIVLDGSRIGVVDTANRFSVKEGPLNAGWDVVATSVAQAELSGTRIAVRETTGRIQVKEGALNAGWDHVADGIDVAISGDRIGIIDAQGRASVKQGATNAGWDQQTTDATDIELGGTRIGVVSKGMLSVKDGALNAGWSVVAGPNTTQFLLTGDLVGVVSGGNADMKQGALNAGWQRLMNGSTRVDVSS</sequence>
<keyword evidence="4" id="KW-1185">Reference proteome</keyword>
<dbReference type="InterPro" id="IPR016047">
    <property type="entry name" value="M23ase_b-sheet_dom"/>
</dbReference>
<feature type="domain" description="M23ase beta-sheet core" evidence="2">
    <location>
        <begin position="110"/>
        <end position="201"/>
    </location>
</feature>
<evidence type="ECO:0000259" key="2">
    <source>
        <dbReference type="Pfam" id="PF01551"/>
    </source>
</evidence>
<gene>
    <name evidence="3" type="ORF">DZG00_04440</name>
</gene>
<protein>
    <submittedName>
        <fullName evidence="3">M23 family peptidase</fullName>
    </submittedName>
</protein>
<dbReference type="Pfam" id="PF01551">
    <property type="entry name" value="Peptidase_M23"/>
    <property type="match status" value="1"/>
</dbReference>
<dbReference type="OrthoDB" id="581998at2"/>
<evidence type="ECO:0000256" key="1">
    <source>
        <dbReference type="SAM" id="MobiDB-lite"/>
    </source>
</evidence>
<dbReference type="Gene3D" id="2.70.70.10">
    <property type="entry name" value="Glucose Permease (Domain IIA)"/>
    <property type="match status" value="1"/>
</dbReference>
<accession>A0A399TBC9</accession>
<dbReference type="GO" id="GO:0004222">
    <property type="term" value="F:metalloendopeptidase activity"/>
    <property type="evidence" value="ECO:0007669"/>
    <property type="project" value="TreeGrafter"/>
</dbReference>
<dbReference type="EMBL" id="QWGT01000038">
    <property type="protein sequence ID" value="RIJ52549.1"/>
    <property type="molecule type" value="Genomic_DNA"/>
</dbReference>
<evidence type="ECO:0000313" key="4">
    <source>
        <dbReference type="Proteomes" id="UP000266484"/>
    </source>
</evidence>
<comment type="caution">
    <text evidence="3">The sequence shown here is derived from an EMBL/GenBank/DDBJ whole genome shotgun (WGS) entry which is preliminary data.</text>
</comment>
<dbReference type="AlphaFoldDB" id="A0A399TBC9"/>
<dbReference type="InterPro" id="IPR011055">
    <property type="entry name" value="Dup_hybrid_motif"/>
</dbReference>
<dbReference type="PANTHER" id="PTHR21666:SF270">
    <property type="entry name" value="MUREIN HYDROLASE ACTIVATOR ENVC"/>
    <property type="match status" value="1"/>
</dbReference>
<dbReference type="SUPFAM" id="SSF51261">
    <property type="entry name" value="Duplicated hybrid motif"/>
    <property type="match status" value="1"/>
</dbReference>
<dbReference type="InterPro" id="IPR050570">
    <property type="entry name" value="Cell_wall_metabolism_enzyme"/>
</dbReference>
<dbReference type="PANTHER" id="PTHR21666">
    <property type="entry name" value="PEPTIDASE-RELATED"/>
    <property type="match status" value="1"/>
</dbReference>
<organism evidence="3 4">
    <name type="scientific">Clavibacter lycopersici</name>
    <dbReference type="NCBI Taxonomy" id="2301718"/>
    <lineage>
        <taxon>Bacteria</taxon>
        <taxon>Bacillati</taxon>
        <taxon>Actinomycetota</taxon>
        <taxon>Actinomycetes</taxon>
        <taxon>Micrococcales</taxon>
        <taxon>Microbacteriaceae</taxon>
        <taxon>Clavibacter</taxon>
    </lineage>
</organism>
<reference evidence="3 4" key="1">
    <citation type="submission" date="2018-08" db="EMBL/GenBank/DDBJ databases">
        <title>Genome Sequence of Clavibacter michiganensis Subspecies type strains, and the Atypical Peach-Colored Strains Isolated from Tomato.</title>
        <authorList>
            <person name="Osdaghi E."/>
            <person name="Portier P."/>
            <person name="Briand M."/>
            <person name="Jacques M.-A."/>
        </authorList>
    </citation>
    <scope>NUCLEOTIDE SEQUENCE [LARGE SCALE GENOMIC DNA]</scope>
    <source>
        <strain evidence="3 4">CFBP 8615</strain>
    </source>
</reference>
<proteinExistence type="predicted"/>